<accession>Q1QCT1</accession>
<protein>
    <submittedName>
        <fullName evidence="1">Uncharacterized protein</fullName>
    </submittedName>
</protein>
<evidence type="ECO:0000313" key="2">
    <source>
        <dbReference type="Proteomes" id="UP000002425"/>
    </source>
</evidence>
<reference evidence="1" key="1">
    <citation type="submission" date="2006-03" db="EMBL/GenBank/DDBJ databases">
        <title>Complete sequence of chromosome of Psychrobacter cryohalolentis K5.</title>
        <authorList>
            <consortium name="US DOE Joint Genome Institute"/>
            <person name="Copeland A."/>
            <person name="Lucas S."/>
            <person name="Lapidus A."/>
            <person name="Barry K."/>
            <person name="Detter J.C."/>
            <person name="Glavina del Rio T."/>
            <person name="Hammon N."/>
            <person name="Israni S."/>
            <person name="Dalin E."/>
            <person name="Tice H."/>
            <person name="Pitluck S."/>
            <person name="Brettin T."/>
            <person name="Bruce D."/>
            <person name="Han C."/>
            <person name="Tapia R."/>
            <person name="Sims D.R."/>
            <person name="Gilna P."/>
            <person name="Schmutz J."/>
            <person name="Larimer F."/>
            <person name="Land M."/>
            <person name="Hauser L."/>
            <person name="Kyrpides N."/>
            <person name="Kim E."/>
            <person name="Richardson P."/>
        </authorList>
    </citation>
    <scope>NUCLEOTIDE SEQUENCE</scope>
    <source>
        <strain evidence="1">K5</strain>
    </source>
</reference>
<keyword evidence="2" id="KW-1185">Reference proteome</keyword>
<name>Q1QCT1_PSYCK</name>
<dbReference type="HOGENOM" id="CLU_1853555_0_0_6"/>
<dbReference type="KEGG" id="pcr:Pcryo_0739"/>
<evidence type="ECO:0000313" key="1">
    <source>
        <dbReference type="EMBL" id="ABE74522.1"/>
    </source>
</evidence>
<sequence length="138" mass="16215">MCANVNYNYKVKDIFMFDIKSFFKREVEKKLINLDDYIFMPERVEMALEGGLLNCVLNSDGRVDVFYTKDGVTEVSSASRKHPFTAFETELYHGVYDDIIHDLTKEVSKILERRSKYFRQNKTLHPTASLMSQPHYNK</sequence>
<dbReference type="eggNOG" id="ENOG5032S9T">
    <property type="taxonomic scope" value="Bacteria"/>
</dbReference>
<dbReference type="Proteomes" id="UP000002425">
    <property type="component" value="Chromosome"/>
</dbReference>
<dbReference type="AlphaFoldDB" id="Q1QCT1"/>
<organism evidence="1 2">
    <name type="scientific">Psychrobacter cryohalolentis (strain ATCC BAA-1226 / DSM 17306 / VKM B-2378 / K5)</name>
    <dbReference type="NCBI Taxonomy" id="335284"/>
    <lineage>
        <taxon>Bacteria</taxon>
        <taxon>Pseudomonadati</taxon>
        <taxon>Pseudomonadota</taxon>
        <taxon>Gammaproteobacteria</taxon>
        <taxon>Moraxellales</taxon>
        <taxon>Moraxellaceae</taxon>
        <taxon>Psychrobacter</taxon>
    </lineage>
</organism>
<dbReference type="EMBL" id="CP000323">
    <property type="protein sequence ID" value="ABE74522.1"/>
    <property type="molecule type" value="Genomic_DNA"/>
</dbReference>
<proteinExistence type="predicted"/>
<gene>
    <name evidence="1" type="ordered locus">Pcryo_0739</name>
</gene>